<feature type="binding site" evidence="9">
    <location>
        <position position="165"/>
    </location>
    <ligand>
        <name>anthranilate</name>
        <dbReference type="ChEBI" id="CHEBI:16567"/>
        <label>2</label>
    </ligand>
</feature>
<keyword evidence="13" id="KW-1185">Reference proteome</keyword>
<dbReference type="InterPro" id="IPR000312">
    <property type="entry name" value="Glycosyl_Trfase_fam3"/>
</dbReference>
<evidence type="ECO:0000313" key="13">
    <source>
        <dbReference type="Proteomes" id="UP000315439"/>
    </source>
</evidence>
<comment type="catalytic activity">
    <reaction evidence="7 9">
        <text>N-(5-phospho-beta-D-ribosyl)anthranilate + diphosphate = 5-phospho-alpha-D-ribose 1-diphosphate + anthranilate</text>
        <dbReference type="Rhea" id="RHEA:11768"/>
        <dbReference type="ChEBI" id="CHEBI:16567"/>
        <dbReference type="ChEBI" id="CHEBI:18277"/>
        <dbReference type="ChEBI" id="CHEBI:33019"/>
        <dbReference type="ChEBI" id="CHEBI:58017"/>
        <dbReference type="EC" id="2.4.2.18"/>
    </reaction>
</comment>
<feature type="binding site" evidence="9">
    <location>
        <position position="79"/>
    </location>
    <ligand>
        <name>5-phospho-alpha-D-ribose 1-diphosphate</name>
        <dbReference type="ChEBI" id="CHEBI:58017"/>
    </ligand>
</feature>
<feature type="domain" description="Glycosyl transferase family 3" evidence="10">
    <location>
        <begin position="73"/>
        <end position="322"/>
    </location>
</feature>
<feature type="binding site" evidence="9">
    <location>
        <position position="91"/>
    </location>
    <ligand>
        <name>Mg(2+)</name>
        <dbReference type="ChEBI" id="CHEBI:18420"/>
        <label>1</label>
    </ligand>
</feature>
<proteinExistence type="inferred from homology"/>
<protein>
    <recommendedName>
        <fullName evidence="9">Anthranilate phosphoribosyltransferase</fullName>
        <ecNumber evidence="9">2.4.2.18</ecNumber>
    </recommendedName>
</protein>
<dbReference type="InterPro" id="IPR036320">
    <property type="entry name" value="Glycosyl_Trfase_fam3_N_dom_sf"/>
</dbReference>
<dbReference type="Gene3D" id="3.40.1030.10">
    <property type="entry name" value="Nucleoside phosphorylase/phosphoribosyltransferase catalytic domain"/>
    <property type="match status" value="1"/>
</dbReference>
<evidence type="ECO:0000256" key="2">
    <source>
        <dbReference type="ARBA" id="ARBA00022605"/>
    </source>
</evidence>
<feature type="domain" description="Glycosyl transferase family 3 N-terminal" evidence="11">
    <location>
        <begin position="4"/>
        <end position="64"/>
    </location>
</feature>
<keyword evidence="9" id="KW-0460">Magnesium</keyword>
<comment type="function">
    <text evidence="9">Catalyzes the transfer of the phosphoribosyl group of 5-phosphorylribose-1-pyrophosphate (PRPP) to anthranilate to yield N-(5'-phosphoribosyl)-anthranilate (PRA).</text>
</comment>
<comment type="caution">
    <text evidence="12">The sequence shown here is derived from an EMBL/GenBank/DDBJ whole genome shotgun (WGS) entry which is preliminary data.</text>
</comment>
<comment type="similarity">
    <text evidence="8">In the C-terminal section; belongs to the anthranilate phosphoribosyltransferase family.</text>
</comment>
<feature type="binding site" evidence="9">
    <location>
        <position position="87"/>
    </location>
    <ligand>
        <name>5-phospho-alpha-D-ribose 1-diphosphate</name>
        <dbReference type="ChEBI" id="CHEBI:58017"/>
    </ligand>
</feature>
<evidence type="ECO:0000256" key="7">
    <source>
        <dbReference type="ARBA" id="ARBA00052328"/>
    </source>
</evidence>
<dbReference type="Gene3D" id="1.20.970.10">
    <property type="entry name" value="Transferase, Pyrimidine Nucleoside Phosphorylase, Chain C"/>
    <property type="match status" value="1"/>
</dbReference>
<feature type="binding site" evidence="9">
    <location>
        <position position="224"/>
    </location>
    <ligand>
        <name>Mg(2+)</name>
        <dbReference type="ChEBI" id="CHEBI:18420"/>
        <label>2</label>
    </ligand>
</feature>
<dbReference type="PANTHER" id="PTHR43285">
    <property type="entry name" value="ANTHRANILATE PHOSPHORIBOSYLTRANSFERASE"/>
    <property type="match status" value="1"/>
</dbReference>
<dbReference type="Pfam" id="PF02885">
    <property type="entry name" value="Glycos_trans_3N"/>
    <property type="match status" value="1"/>
</dbReference>
<dbReference type="InterPro" id="IPR017459">
    <property type="entry name" value="Glycosyl_Trfase_fam3_N_dom"/>
</dbReference>
<feature type="binding site" evidence="9">
    <location>
        <position position="223"/>
    </location>
    <ligand>
        <name>Mg(2+)</name>
        <dbReference type="ChEBI" id="CHEBI:18420"/>
        <label>2</label>
    </ligand>
</feature>
<keyword evidence="4 9" id="KW-0808">Transferase</keyword>
<evidence type="ECO:0000256" key="4">
    <source>
        <dbReference type="ARBA" id="ARBA00022679"/>
    </source>
</evidence>
<accession>A0A545TWG1</accession>
<dbReference type="NCBIfam" id="TIGR01245">
    <property type="entry name" value="trpD"/>
    <property type="match status" value="1"/>
</dbReference>
<feature type="binding site" evidence="9">
    <location>
        <begin position="82"/>
        <end position="83"/>
    </location>
    <ligand>
        <name>5-phospho-alpha-D-ribose 1-diphosphate</name>
        <dbReference type="ChEBI" id="CHEBI:58017"/>
    </ligand>
</feature>
<organism evidence="12 13">
    <name type="scientific">Aliikangiella coralliicola</name>
    <dbReference type="NCBI Taxonomy" id="2592383"/>
    <lineage>
        <taxon>Bacteria</taxon>
        <taxon>Pseudomonadati</taxon>
        <taxon>Pseudomonadota</taxon>
        <taxon>Gammaproteobacteria</taxon>
        <taxon>Oceanospirillales</taxon>
        <taxon>Pleioneaceae</taxon>
        <taxon>Aliikangiella</taxon>
    </lineage>
</organism>
<evidence type="ECO:0000256" key="6">
    <source>
        <dbReference type="ARBA" id="ARBA00023141"/>
    </source>
</evidence>
<feature type="binding site" evidence="9">
    <location>
        <position position="79"/>
    </location>
    <ligand>
        <name>anthranilate</name>
        <dbReference type="ChEBI" id="CHEBI:16567"/>
        <label>1</label>
    </ligand>
</feature>
<reference evidence="12 13" key="1">
    <citation type="submission" date="2019-07" db="EMBL/GenBank/DDBJ databases">
        <title>Draft genome for Aliikangiella sp. M105.</title>
        <authorList>
            <person name="Wang G."/>
        </authorList>
    </citation>
    <scope>NUCLEOTIDE SEQUENCE [LARGE SCALE GENOMIC DNA]</scope>
    <source>
        <strain evidence="12 13">M105</strain>
    </source>
</reference>
<feature type="binding site" evidence="9">
    <location>
        <position position="224"/>
    </location>
    <ligand>
        <name>Mg(2+)</name>
        <dbReference type="ChEBI" id="CHEBI:18420"/>
        <label>1</label>
    </ligand>
</feature>
<dbReference type="EMBL" id="VIKS01000016">
    <property type="protein sequence ID" value="TQV81544.1"/>
    <property type="molecule type" value="Genomic_DNA"/>
</dbReference>
<dbReference type="GO" id="GO:0000287">
    <property type="term" value="F:magnesium ion binding"/>
    <property type="evidence" value="ECO:0007669"/>
    <property type="project" value="UniProtKB-UniRule"/>
</dbReference>
<dbReference type="SUPFAM" id="SSF52418">
    <property type="entry name" value="Nucleoside phosphorylase/phosphoribosyltransferase catalytic domain"/>
    <property type="match status" value="1"/>
</dbReference>
<evidence type="ECO:0000313" key="12">
    <source>
        <dbReference type="EMBL" id="TQV81544.1"/>
    </source>
</evidence>
<keyword evidence="3 9" id="KW-0328">Glycosyltransferase</keyword>
<dbReference type="GO" id="GO:0004048">
    <property type="term" value="F:anthranilate phosphoribosyltransferase activity"/>
    <property type="evidence" value="ECO:0007669"/>
    <property type="project" value="UniProtKB-UniRule"/>
</dbReference>
<dbReference type="SUPFAM" id="SSF47648">
    <property type="entry name" value="Nucleoside phosphorylase/phosphoribosyltransferase N-terminal domain"/>
    <property type="match status" value="1"/>
</dbReference>
<feature type="binding site" evidence="9">
    <location>
        <position position="110"/>
    </location>
    <ligand>
        <name>anthranilate</name>
        <dbReference type="ChEBI" id="CHEBI:16567"/>
        <label>1</label>
    </ligand>
</feature>
<dbReference type="InterPro" id="IPR035902">
    <property type="entry name" value="Nuc_phospho_transferase"/>
</dbReference>
<evidence type="ECO:0000256" key="5">
    <source>
        <dbReference type="ARBA" id="ARBA00022822"/>
    </source>
</evidence>
<evidence type="ECO:0000256" key="1">
    <source>
        <dbReference type="ARBA" id="ARBA00004907"/>
    </source>
</evidence>
<evidence type="ECO:0000256" key="8">
    <source>
        <dbReference type="ARBA" id="ARBA00061188"/>
    </source>
</evidence>
<dbReference type="GO" id="GO:0005829">
    <property type="term" value="C:cytosol"/>
    <property type="evidence" value="ECO:0007669"/>
    <property type="project" value="TreeGrafter"/>
</dbReference>
<comment type="subunit">
    <text evidence="9">Homodimer.</text>
</comment>
<evidence type="ECO:0000259" key="11">
    <source>
        <dbReference type="Pfam" id="PF02885"/>
    </source>
</evidence>
<keyword evidence="5 9" id="KW-0822">Tryptophan biosynthesis</keyword>
<comment type="cofactor">
    <cofactor evidence="9">
        <name>Mg(2+)</name>
        <dbReference type="ChEBI" id="CHEBI:18420"/>
    </cofactor>
    <text evidence="9">Binds 2 magnesium ions per monomer.</text>
</comment>
<comment type="caution">
    <text evidence="9">Lacks conserved residue(s) required for the propagation of feature annotation.</text>
</comment>
<dbReference type="FunFam" id="3.40.1030.10:FF:000002">
    <property type="entry name" value="Anthranilate phosphoribosyltransferase"/>
    <property type="match status" value="1"/>
</dbReference>
<sequence>MQNLHEKIYQKQDLSQQETFEVFNQFVGGEQDPINIAAFLVGLKMKGEAPQEVAGAAQALRKNANFFDRPNYATADSCGTGGSGKHTLNISTLVSVIAATKGLKMVKHGNRSISSKCGSADVLEQLNVKIDMSPEVARKCLDEVGVTFLFAPLYHPGVKHVMPVRNALKTRTIFNLLGPLINPANPEYQLMGVYSPDHCFAAAESLRLSGCRSAMVVHSNGCDEITLSGNTHVAELRDGKITEYELTLSDFGLNEVPLSALFGGSPEENAQKFAEVLQGKSEQPIVDTVAANAGALFYVSGNSQSLKQGVAEAQDIIHSGQAFDKLLALAELSNSGA</sequence>
<evidence type="ECO:0000259" key="10">
    <source>
        <dbReference type="Pfam" id="PF00591"/>
    </source>
</evidence>
<dbReference type="Pfam" id="PF00591">
    <property type="entry name" value="Glycos_transf_3"/>
    <property type="match status" value="1"/>
</dbReference>
<feature type="binding site" evidence="9">
    <location>
        <position position="119"/>
    </location>
    <ligand>
        <name>5-phospho-alpha-D-ribose 1-diphosphate</name>
        <dbReference type="ChEBI" id="CHEBI:58017"/>
    </ligand>
</feature>
<dbReference type="InterPro" id="IPR005940">
    <property type="entry name" value="Anthranilate_Pribosyl_Tfrase"/>
</dbReference>
<dbReference type="OrthoDB" id="9806430at2"/>
<comment type="similarity">
    <text evidence="9">Belongs to the anthranilate phosphoribosyltransferase family.</text>
</comment>
<dbReference type="HAMAP" id="MF_00211">
    <property type="entry name" value="TrpD"/>
    <property type="match status" value="1"/>
</dbReference>
<feature type="binding site" evidence="9">
    <location>
        <begin position="89"/>
        <end position="92"/>
    </location>
    <ligand>
        <name>5-phospho-alpha-D-ribose 1-diphosphate</name>
        <dbReference type="ChEBI" id="CHEBI:58017"/>
    </ligand>
</feature>
<comment type="pathway">
    <text evidence="1 9">Amino-acid biosynthesis; L-tryptophan biosynthesis; L-tryptophan from chorismate: step 2/5.</text>
</comment>
<dbReference type="Proteomes" id="UP000315439">
    <property type="component" value="Unassembled WGS sequence"/>
</dbReference>
<dbReference type="UniPathway" id="UPA00035">
    <property type="reaction ID" value="UER00041"/>
</dbReference>
<evidence type="ECO:0000256" key="3">
    <source>
        <dbReference type="ARBA" id="ARBA00022676"/>
    </source>
</evidence>
<keyword evidence="9" id="KW-0479">Metal-binding</keyword>
<gene>
    <name evidence="9 12" type="primary">trpD</name>
    <name evidence="12" type="ORF">FLL46_25685</name>
</gene>
<feature type="binding site" evidence="9">
    <location>
        <begin position="107"/>
        <end position="115"/>
    </location>
    <ligand>
        <name>5-phospho-alpha-D-ribose 1-diphosphate</name>
        <dbReference type="ChEBI" id="CHEBI:58017"/>
    </ligand>
</feature>
<dbReference type="RefSeq" id="WP_142935113.1">
    <property type="nucleotide sequence ID" value="NZ_ML660172.1"/>
</dbReference>
<name>A0A545TWG1_9GAMM</name>
<dbReference type="EC" id="2.4.2.18" evidence="9"/>
<dbReference type="AlphaFoldDB" id="A0A545TWG1"/>
<keyword evidence="2 9" id="KW-0028">Amino-acid biosynthesis</keyword>
<dbReference type="PANTHER" id="PTHR43285:SF2">
    <property type="entry name" value="ANTHRANILATE PHOSPHORIBOSYLTRANSFERASE"/>
    <property type="match status" value="1"/>
</dbReference>
<dbReference type="GO" id="GO:0000162">
    <property type="term" value="P:L-tryptophan biosynthetic process"/>
    <property type="evidence" value="ECO:0007669"/>
    <property type="project" value="UniProtKB-UniRule"/>
</dbReference>
<evidence type="ECO:0000256" key="9">
    <source>
        <dbReference type="HAMAP-Rule" id="MF_00211"/>
    </source>
</evidence>
<keyword evidence="6 9" id="KW-0057">Aromatic amino acid biosynthesis</keyword>